<dbReference type="Proteomes" id="UP000015100">
    <property type="component" value="Unassembled WGS sequence"/>
</dbReference>
<sequence>MLREDGTIGMSATEDNDVWRKFRSLVLQGVLKGCEKWIGRLPGGKIITTLIKVPAIIEDMKHIGDDDESGFEQAQEYYKDGRKLYKDGKKIIKGVKAFRKVFGRSGGIVENAPNPYYYDAMYAYDGGRIQEDYSDDYDQVVTPVLKSQGALD</sequence>
<dbReference type="HOGENOM" id="CLU_1722304_0_0_1"/>
<gene>
    <name evidence="1" type="ORF">H072_11012</name>
</gene>
<dbReference type="EMBL" id="AQGS01001108">
    <property type="protein sequence ID" value="EPS35584.1"/>
    <property type="molecule type" value="Genomic_DNA"/>
</dbReference>
<evidence type="ECO:0000313" key="2">
    <source>
        <dbReference type="Proteomes" id="UP000015100"/>
    </source>
</evidence>
<reference evidence="2" key="2">
    <citation type="submission" date="2013-04" db="EMBL/GenBank/DDBJ databases">
        <title>Genomic mechanisms accounting for the adaptation to parasitism in nematode-trapping fungi.</title>
        <authorList>
            <person name="Ahren D.G."/>
        </authorList>
    </citation>
    <scope>NUCLEOTIDE SEQUENCE [LARGE SCALE GENOMIC DNA]</scope>
    <source>
        <strain evidence="2">CBS 200.50</strain>
    </source>
</reference>
<dbReference type="AlphaFoldDB" id="S7ZYQ2"/>
<reference evidence="1 2" key="1">
    <citation type="journal article" date="2013" name="PLoS Genet.">
        <title>Genomic mechanisms accounting for the adaptation to parasitism in nematode-trapping fungi.</title>
        <authorList>
            <person name="Meerupati T."/>
            <person name="Andersson K.M."/>
            <person name="Friman E."/>
            <person name="Kumar D."/>
            <person name="Tunlid A."/>
            <person name="Ahren D."/>
        </authorList>
    </citation>
    <scope>NUCLEOTIDE SEQUENCE [LARGE SCALE GENOMIC DNA]</scope>
    <source>
        <strain evidence="1 2">CBS 200.50</strain>
    </source>
</reference>
<proteinExistence type="predicted"/>
<accession>S7ZYQ2</accession>
<evidence type="ECO:0000313" key="1">
    <source>
        <dbReference type="EMBL" id="EPS35584.1"/>
    </source>
</evidence>
<organism evidence="1 2">
    <name type="scientific">Dactylellina haptotyla (strain CBS 200.50)</name>
    <name type="common">Nematode-trapping fungus</name>
    <name type="synonym">Monacrosporium haptotylum</name>
    <dbReference type="NCBI Taxonomy" id="1284197"/>
    <lineage>
        <taxon>Eukaryota</taxon>
        <taxon>Fungi</taxon>
        <taxon>Dikarya</taxon>
        <taxon>Ascomycota</taxon>
        <taxon>Pezizomycotina</taxon>
        <taxon>Orbiliomycetes</taxon>
        <taxon>Orbiliales</taxon>
        <taxon>Orbiliaceae</taxon>
        <taxon>Dactylellina</taxon>
    </lineage>
</organism>
<comment type="caution">
    <text evidence="1">The sequence shown here is derived from an EMBL/GenBank/DDBJ whole genome shotgun (WGS) entry which is preliminary data.</text>
</comment>
<name>S7ZYQ2_DACHA</name>
<keyword evidence="2" id="KW-1185">Reference proteome</keyword>
<protein>
    <submittedName>
        <fullName evidence="1">Uncharacterized protein</fullName>
    </submittedName>
</protein>